<accession>A0A3R6ZA61</accession>
<dbReference type="AlphaFoldDB" id="A0A3R6ZA61"/>
<dbReference type="Pfam" id="PF06320">
    <property type="entry name" value="GCN5L1"/>
    <property type="match status" value="1"/>
</dbReference>
<dbReference type="VEuPathDB" id="FungiDB:H310_07630"/>
<evidence type="ECO:0000313" key="2">
    <source>
        <dbReference type="Proteomes" id="UP000285060"/>
    </source>
</evidence>
<evidence type="ECO:0000313" key="1">
    <source>
        <dbReference type="EMBL" id="RHY34420.1"/>
    </source>
</evidence>
<sequence>MLQDQFQNELVALEASQKAARHAALLKMESAFEEMDKSLAQPVDGAMDHVITTQQAIQDACIQLGKVQVQRHQKVVRWRAELRRFQTQVEDLHLFEQWCERTEANLHLVCGKLEYVCHELNRIDATPR</sequence>
<name>A0A3R6ZA61_9STRA</name>
<proteinExistence type="predicted"/>
<dbReference type="Proteomes" id="UP000285060">
    <property type="component" value="Unassembled WGS sequence"/>
</dbReference>
<protein>
    <submittedName>
        <fullName evidence="1">Uncharacterized protein</fullName>
    </submittedName>
</protein>
<comment type="caution">
    <text evidence="1">The sequence shown here is derived from an EMBL/GenBank/DDBJ whole genome shotgun (WGS) entry which is preliminary data.</text>
</comment>
<dbReference type="EMBL" id="QUSY01000030">
    <property type="protein sequence ID" value="RHY34420.1"/>
    <property type="molecule type" value="Genomic_DNA"/>
</dbReference>
<gene>
    <name evidence="1" type="ORF">DYB32_001343</name>
</gene>
<organism evidence="1 2">
    <name type="scientific">Aphanomyces invadans</name>
    <dbReference type="NCBI Taxonomy" id="157072"/>
    <lineage>
        <taxon>Eukaryota</taxon>
        <taxon>Sar</taxon>
        <taxon>Stramenopiles</taxon>
        <taxon>Oomycota</taxon>
        <taxon>Saprolegniomycetes</taxon>
        <taxon>Saprolegniales</taxon>
        <taxon>Verrucalvaceae</taxon>
        <taxon>Aphanomyces</taxon>
    </lineage>
</organism>
<keyword evidence="2" id="KW-1185">Reference proteome</keyword>
<reference evidence="1 2" key="1">
    <citation type="submission" date="2018-08" db="EMBL/GenBank/DDBJ databases">
        <title>Aphanomyces genome sequencing and annotation.</title>
        <authorList>
            <person name="Minardi D."/>
            <person name="Oidtmann B."/>
            <person name="Van Der Giezen M."/>
            <person name="Studholme D.J."/>
        </authorList>
    </citation>
    <scope>NUCLEOTIDE SEQUENCE [LARGE SCALE GENOMIC DNA]</scope>
    <source>
        <strain evidence="1 2">NJM0002</strain>
    </source>
</reference>